<accession>U5DH00</accession>
<organism evidence="3 4">
    <name type="scientific">Amborella trichopoda</name>
    <dbReference type="NCBI Taxonomy" id="13333"/>
    <lineage>
        <taxon>Eukaryota</taxon>
        <taxon>Viridiplantae</taxon>
        <taxon>Streptophyta</taxon>
        <taxon>Embryophyta</taxon>
        <taxon>Tracheophyta</taxon>
        <taxon>Spermatophyta</taxon>
        <taxon>Magnoliopsida</taxon>
        <taxon>Amborellales</taxon>
        <taxon>Amborellaceae</taxon>
        <taxon>Amborella</taxon>
    </lineage>
</organism>
<evidence type="ECO:0000313" key="3">
    <source>
        <dbReference type="EMBL" id="ERN19713.1"/>
    </source>
</evidence>
<dbReference type="PANTHER" id="PTHR34209">
    <property type="entry name" value="RHODANESE/CELL CYCLE CONTROL PHOSPHATASE SUPERFAMILY PROTEIN"/>
    <property type="match status" value="1"/>
</dbReference>
<dbReference type="GO" id="GO:0009704">
    <property type="term" value="P:de-etiolation"/>
    <property type="evidence" value="ECO:0007669"/>
    <property type="project" value="EnsemblPlants"/>
</dbReference>
<dbReference type="GO" id="GO:0009579">
    <property type="term" value="C:thylakoid"/>
    <property type="evidence" value="ECO:0007669"/>
    <property type="project" value="EnsemblPlants"/>
</dbReference>
<dbReference type="Gramene" id="ERN19713">
    <property type="protein sequence ID" value="ERN19713"/>
    <property type="gene ID" value="AMTR_s00062p00201460"/>
</dbReference>
<dbReference type="Proteomes" id="UP000017836">
    <property type="component" value="Unassembled WGS sequence"/>
</dbReference>
<dbReference type="InterPro" id="IPR044690">
    <property type="entry name" value="CAS_plant"/>
</dbReference>
<dbReference type="AlphaFoldDB" id="U5DH00"/>
<dbReference type="GO" id="GO:0009507">
    <property type="term" value="C:chloroplast"/>
    <property type="evidence" value="ECO:0007669"/>
    <property type="project" value="EnsemblPlants"/>
</dbReference>
<dbReference type="CDD" id="cd00158">
    <property type="entry name" value="RHOD"/>
    <property type="match status" value="1"/>
</dbReference>
<dbReference type="KEGG" id="atr:18448108"/>
<keyword evidence="4" id="KW-1185">Reference proteome</keyword>
<feature type="domain" description="Rhodanese" evidence="2">
    <location>
        <begin position="230"/>
        <end position="351"/>
    </location>
</feature>
<reference evidence="4" key="1">
    <citation type="journal article" date="2013" name="Science">
        <title>The Amborella genome and the evolution of flowering plants.</title>
        <authorList>
            <consortium name="Amborella Genome Project"/>
        </authorList>
    </citation>
    <scope>NUCLEOTIDE SEQUENCE [LARGE SCALE GENOMIC DNA]</scope>
</reference>
<dbReference type="STRING" id="13333.U5DH00"/>
<dbReference type="PANTHER" id="PTHR34209:SF1">
    <property type="entry name" value="CALCIUM SENSING RECEPTOR, CHLOROPLASTIC"/>
    <property type="match status" value="1"/>
</dbReference>
<dbReference type="InterPro" id="IPR036873">
    <property type="entry name" value="Rhodanese-like_dom_sf"/>
</dbReference>
<evidence type="ECO:0000259" key="2">
    <source>
        <dbReference type="PROSITE" id="PS50206"/>
    </source>
</evidence>
<dbReference type="OrthoDB" id="2015023at2759"/>
<dbReference type="PROSITE" id="PS50206">
    <property type="entry name" value="RHODANESE_3"/>
    <property type="match status" value="1"/>
</dbReference>
<feature type="compositionally biased region" description="Polar residues" evidence="1">
    <location>
        <begin position="374"/>
        <end position="385"/>
    </location>
</feature>
<evidence type="ECO:0000256" key="1">
    <source>
        <dbReference type="SAM" id="MobiDB-lite"/>
    </source>
</evidence>
<feature type="region of interest" description="Disordered" evidence="1">
    <location>
        <begin position="374"/>
        <end position="394"/>
    </location>
</feature>
<evidence type="ECO:0000313" key="4">
    <source>
        <dbReference type="Proteomes" id="UP000017836"/>
    </source>
</evidence>
<dbReference type="EMBL" id="KI392068">
    <property type="protein sequence ID" value="ERN19713.1"/>
    <property type="molecule type" value="Genomic_DNA"/>
</dbReference>
<dbReference type="SUPFAM" id="SSF52821">
    <property type="entry name" value="Rhodanese/Cell cycle control phosphatase"/>
    <property type="match status" value="1"/>
</dbReference>
<name>U5DH00_AMBTC</name>
<dbReference type="OMA" id="NCWIMAD"/>
<dbReference type="eggNOG" id="ENOG502QSV6">
    <property type="taxonomic scope" value="Eukaryota"/>
</dbReference>
<dbReference type="HOGENOM" id="CLU_040238_1_1_1"/>
<sequence length="394" mass="40931">MAANLGGLPGLGCAATLSKTLSHKAPPTSSVVAQTKRIKPKMIPALAGALSFFTPSAYALPKDQILTTLTKVESAVEGAQEAAVGAVDALGRVVEATKPSVVAAAPLVQKAADQAGRILGPAGSALSKQAEDALRALGFDPQPAVTTAKSLVNTAGEAVKQASKAIEWAKPIASTAIDTVSSSDPSVILVAAGGAFLAYLLLPPTWSAISYSLRGYKGELTPAQTLDSISNGNYLLIDIRPEKEKSKAGVPRLPSSAKNKLISIPSEDLPSKIRGLVRNVKKLEAEIVALKISYLKRVNQGSNIVIMDSYADVGKIVARALTGLGFKNCWVMVDGFSGSKGWLQGRLGTESYNVTFAEVLSASRVIPAAVRRFGTTSGSSRTPSQKRLPGGVDD</sequence>
<dbReference type="InterPro" id="IPR001763">
    <property type="entry name" value="Rhodanese-like_dom"/>
</dbReference>
<protein>
    <recommendedName>
        <fullName evidence="2">Rhodanese domain-containing protein</fullName>
    </recommendedName>
</protein>
<dbReference type="GO" id="GO:0071277">
    <property type="term" value="P:cellular response to calcium ion"/>
    <property type="evidence" value="ECO:0007669"/>
    <property type="project" value="EnsemblPlants"/>
</dbReference>
<dbReference type="GO" id="GO:0090333">
    <property type="term" value="P:regulation of stomatal closure"/>
    <property type="evidence" value="ECO:0007669"/>
    <property type="project" value="EnsemblPlants"/>
</dbReference>
<proteinExistence type="predicted"/>
<dbReference type="Gene3D" id="3.40.250.10">
    <property type="entry name" value="Rhodanese-like domain"/>
    <property type="match status" value="1"/>
</dbReference>
<gene>
    <name evidence="3" type="ORF">AMTR_s00062p00201460</name>
</gene>